<evidence type="ECO:0000313" key="1">
    <source>
        <dbReference type="EMBL" id="ETO22144.1"/>
    </source>
</evidence>
<dbReference type="AlphaFoldDB" id="X6N8R0"/>
<proteinExistence type="predicted"/>
<feature type="non-terminal residue" evidence="1">
    <location>
        <position position="359"/>
    </location>
</feature>
<keyword evidence="2" id="KW-1185">Reference proteome</keyword>
<accession>X6N8R0</accession>
<gene>
    <name evidence="1" type="ORF">RFI_15059</name>
</gene>
<dbReference type="Proteomes" id="UP000023152">
    <property type="component" value="Unassembled WGS sequence"/>
</dbReference>
<dbReference type="EMBL" id="ASPP01011001">
    <property type="protein sequence ID" value="ETO22144.1"/>
    <property type="molecule type" value="Genomic_DNA"/>
</dbReference>
<comment type="caution">
    <text evidence="1">The sequence shown here is derived from an EMBL/GenBank/DDBJ whole genome shotgun (WGS) entry which is preliminary data.</text>
</comment>
<sequence>MLGLSSLSTLPFQIQSVRKYIRQNSSFVCNVCVCVCVLRRTLEFTVKYYCDNEADKEKFIVSIKRILVPIEASLKDVWTLIQRDFSEAQSIKEPVFTLMSDCRDDRPDVVYFGNVADETSNTAEKRDDSTTGKYHRDLFSRREFAHILHDKMDPLRYWSRNDPRYRSMPKSISPGMTDQEMAMQMEYGISTNIVHDDLLMANYGMFMGFKERPFICFEKSEGLLTPNLKSRASNEWTERTQLIRLTVENKATPTPPSIVLKAIKPYQVQALMEELRVRLSIEPSKDIRIWQVKDDVPLLVTFPHAFRTDCRLIVEAERYPRPNESLLCVSVWNEKSQTQSEFVPFLFVNSISVKEIKQQ</sequence>
<organism evidence="1 2">
    <name type="scientific">Reticulomyxa filosa</name>
    <dbReference type="NCBI Taxonomy" id="46433"/>
    <lineage>
        <taxon>Eukaryota</taxon>
        <taxon>Sar</taxon>
        <taxon>Rhizaria</taxon>
        <taxon>Retaria</taxon>
        <taxon>Foraminifera</taxon>
        <taxon>Monothalamids</taxon>
        <taxon>Reticulomyxidae</taxon>
        <taxon>Reticulomyxa</taxon>
    </lineage>
</organism>
<reference evidence="1 2" key="1">
    <citation type="journal article" date="2013" name="Curr. Biol.">
        <title>The Genome of the Foraminiferan Reticulomyxa filosa.</title>
        <authorList>
            <person name="Glockner G."/>
            <person name="Hulsmann N."/>
            <person name="Schleicher M."/>
            <person name="Noegel A.A."/>
            <person name="Eichinger L."/>
            <person name="Gallinger C."/>
            <person name="Pawlowski J."/>
            <person name="Sierra R."/>
            <person name="Euteneuer U."/>
            <person name="Pillet L."/>
            <person name="Moustafa A."/>
            <person name="Platzer M."/>
            <person name="Groth M."/>
            <person name="Szafranski K."/>
            <person name="Schliwa M."/>
        </authorList>
    </citation>
    <scope>NUCLEOTIDE SEQUENCE [LARGE SCALE GENOMIC DNA]</scope>
</reference>
<protein>
    <submittedName>
        <fullName evidence="1">Uncharacterized protein</fullName>
    </submittedName>
</protein>
<name>X6N8R0_RETFI</name>
<evidence type="ECO:0000313" key="2">
    <source>
        <dbReference type="Proteomes" id="UP000023152"/>
    </source>
</evidence>